<evidence type="ECO:0000256" key="1">
    <source>
        <dbReference type="ARBA" id="ARBA00004651"/>
    </source>
</evidence>
<dbReference type="EMBL" id="QOVF01000002">
    <property type="protein sequence ID" value="KAA0694755.1"/>
    <property type="molecule type" value="Genomic_DNA"/>
</dbReference>
<evidence type="ECO:0000256" key="2">
    <source>
        <dbReference type="ARBA" id="ARBA00009212"/>
    </source>
</evidence>
<keyword evidence="7 9" id="KW-0472">Membrane</keyword>
<protein>
    <submittedName>
        <fullName evidence="10">pH regulation protein F</fullName>
    </submittedName>
</protein>
<accession>A0A7V7KV95</accession>
<evidence type="ECO:0000313" key="11">
    <source>
        <dbReference type="Proteomes" id="UP000463138"/>
    </source>
</evidence>
<comment type="subcellular location">
    <subcellularLocation>
        <location evidence="1">Cell membrane</location>
        <topology evidence="1">Multi-pass membrane protein</topology>
    </subcellularLocation>
</comment>
<dbReference type="InterPro" id="IPR007208">
    <property type="entry name" value="MrpF/PhaF-like"/>
</dbReference>
<dbReference type="GO" id="GO:0005886">
    <property type="term" value="C:plasma membrane"/>
    <property type="evidence" value="ECO:0007669"/>
    <property type="project" value="UniProtKB-SubCell"/>
</dbReference>
<proteinExistence type="inferred from homology"/>
<feature type="transmembrane region" description="Helical" evidence="9">
    <location>
        <begin position="66"/>
        <end position="88"/>
    </location>
</feature>
<feature type="region of interest" description="Disordered" evidence="8">
    <location>
        <begin position="93"/>
        <end position="123"/>
    </location>
</feature>
<evidence type="ECO:0000313" key="10">
    <source>
        <dbReference type="EMBL" id="KAA0694755.1"/>
    </source>
</evidence>
<keyword evidence="3" id="KW-0813">Transport</keyword>
<gene>
    <name evidence="10" type="ORF">DT594_07665</name>
</gene>
<keyword evidence="4" id="KW-1003">Cell membrane</keyword>
<evidence type="ECO:0000256" key="4">
    <source>
        <dbReference type="ARBA" id="ARBA00022475"/>
    </source>
</evidence>
<dbReference type="AlphaFoldDB" id="A0A7V7KV95"/>
<evidence type="ECO:0000256" key="9">
    <source>
        <dbReference type="SAM" id="Phobius"/>
    </source>
</evidence>
<dbReference type="PANTHER" id="PTHR34702:SF1">
    <property type="entry name" value="NA(+)_H(+) ANTIPORTER SUBUNIT F"/>
    <property type="match status" value="1"/>
</dbReference>
<dbReference type="GO" id="GO:0015385">
    <property type="term" value="F:sodium:proton antiporter activity"/>
    <property type="evidence" value="ECO:0007669"/>
    <property type="project" value="TreeGrafter"/>
</dbReference>
<sequence>MTVILAGAGWVLPLAGGMLVISTLLVMWRLLVGPSRPDRAVAVDALTMIGVAGVAVLALMSEQAVLLDVAIVLAIVSFLGSVAFALLFTGTHSSDHPHGQPGGRPPDCRPPDCQPPQDEGGER</sequence>
<dbReference type="RefSeq" id="WP_149332148.1">
    <property type="nucleotide sequence ID" value="NZ_QOVF01000002.1"/>
</dbReference>
<dbReference type="PANTHER" id="PTHR34702">
    <property type="entry name" value="NA(+)/H(+) ANTIPORTER SUBUNIT F1"/>
    <property type="match status" value="1"/>
</dbReference>
<comment type="similarity">
    <text evidence="2">Belongs to the CPA3 antiporters (TC 2.A.63) subunit F family.</text>
</comment>
<name>A0A7V7KV95_9GAMM</name>
<keyword evidence="5 9" id="KW-0812">Transmembrane</keyword>
<feature type="transmembrane region" description="Helical" evidence="9">
    <location>
        <begin position="6"/>
        <end position="28"/>
    </location>
</feature>
<keyword evidence="11" id="KW-1185">Reference proteome</keyword>
<feature type="transmembrane region" description="Helical" evidence="9">
    <location>
        <begin position="40"/>
        <end position="60"/>
    </location>
</feature>
<organism evidence="10 11">
    <name type="scientific">Halopseudomonas laoshanensis</name>
    <dbReference type="NCBI Taxonomy" id="2268758"/>
    <lineage>
        <taxon>Bacteria</taxon>
        <taxon>Pseudomonadati</taxon>
        <taxon>Pseudomonadota</taxon>
        <taxon>Gammaproteobacteria</taxon>
        <taxon>Pseudomonadales</taxon>
        <taxon>Pseudomonadaceae</taxon>
        <taxon>Halopseudomonas</taxon>
    </lineage>
</organism>
<dbReference type="Proteomes" id="UP000463138">
    <property type="component" value="Unassembled WGS sequence"/>
</dbReference>
<dbReference type="Pfam" id="PF04066">
    <property type="entry name" value="MrpF_PhaF"/>
    <property type="match status" value="1"/>
</dbReference>
<evidence type="ECO:0000256" key="8">
    <source>
        <dbReference type="SAM" id="MobiDB-lite"/>
    </source>
</evidence>
<comment type="caution">
    <text evidence="10">The sequence shown here is derived from an EMBL/GenBank/DDBJ whole genome shotgun (WGS) entry which is preliminary data.</text>
</comment>
<keyword evidence="6 9" id="KW-1133">Transmembrane helix</keyword>
<reference evidence="10 11" key="1">
    <citation type="submission" date="2018-07" db="EMBL/GenBank/DDBJ databases">
        <title>Pseudomonas laoshanensis sp. nov., isolated from soil.</title>
        <authorList>
            <person name="Sun J."/>
            <person name="Yu L."/>
            <person name="Wang M."/>
            <person name="Zhang C."/>
        </authorList>
    </citation>
    <scope>NUCLEOTIDE SEQUENCE [LARGE SCALE GENOMIC DNA]</scope>
    <source>
        <strain evidence="10 11">Y22</strain>
    </source>
</reference>
<evidence type="ECO:0000256" key="7">
    <source>
        <dbReference type="ARBA" id="ARBA00023136"/>
    </source>
</evidence>
<evidence type="ECO:0000256" key="6">
    <source>
        <dbReference type="ARBA" id="ARBA00022989"/>
    </source>
</evidence>
<evidence type="ECO:0000256" key="3">
    <source>
        <dbReference type="ARBA" id="ARBA00022448"/>
    </source>
</evidence>
<evidence type="ECO:0000256" key="5">
    <source>
        <dbReference type="ARBA" id="ARBA00022692"/>
    </source>
</evidence>
<dbReference type="OrthoDB" id="8527827at2"/>